<sequence length="409" mass="45619">MPRNRLQKQFPILADKAQAVSVTTRPQLLDDSFLTPLTPVSTAFINSMQAHSPQSTPKVALGRTATIRSVRSFDASDSSPDSKQSSGTIASTNSSTSIGSVGPATHNIDRTDSPTKSKSDTMPDGPNRWSASSIRVIEPQGDSNVLTEAADADGNQWDSTIGKAGLGKTGRVINRLVSENDALKREIQIERLRAEEAKQAAKLIEDKMERMMNEYEGKLLEANVTKTLLGRKERQVDSLTAALDAEKKKSQAALESERTWLDELNRVKKDSKIQVDKATTQATLMEGRYNAISSHWRDQGDQVKRAMTKMRGEIAKITEERSGDDDKIRTLRDLCEQQDSNIKELRREKDEISRLFSEYKETQEKELHHIKTNGRETEAEQTRLLADAKETLDKLRWALNVKNNVAGAQ</sequence>
<feature type="compositionally biased region" description="Polar residues" evidence="2">
    <location>
        <begin position="87"/>
        <end position="99"/>
    </location>
</feature>
<dbReference type="Proteomes" id="UP000039046">
    <property type="component" value="Unassembled WGS sequence"/>
</dbReference>
<feature type="region of interest" description="Disordered" evidence="2">
    <location>
        <begin position="71"/>
        <end position="130"/>
    </location>
</feature>
<evidence type="ECO:0000313" key="4">
    <source>
        <dbReference type="Proteomes" id="UP000039046"/>
    </source>
</evidence>
<organism evidence="3 4">
    <name type="scientific">[Torrubiella] hemipterigena</name>
    <dbReference type="NCBI Taxonomy" id="1531966"/>
    <lineage>
        <taxon>Eukaryota</taxon>
        <taxon>Fungi</taxon>
        <taxon>Dikarya</taxon>
        <taxon>Ascomycota</taxon>
        <taxon>Pezizomycotina</taxon>
        <taxon>Sordariomycetes</taxon>
        <taxon>Hypocreomycetidae</taxon>
        <taxon>Hypocreales</taxon>
        <taxon>Clavicipitaceae</taxon>
        <taxon>Clavicipitaceae incertae sedis</taxon>
        <taxon>'Torrubiella' clade</taxon>
    </lineage>
</organism>
<name>A0A0A1SWM2_9HYPO</name>
<dbReference type="AlphaFoldDB" id="A0A0A1SWM2"/>
<dbReference type="EMBL" id="CDHN01000001">
    <property type="protein sequence ID" value="CEJ82656.1"/>
    <property type="molecule type" value="Genomic_DNA"/>
</dbReference>
<feature type="compositionally biased region" description="Basic and acidic residues" evidence="2">
    <location>
        <begin position="107"/>
        <end position="121"/>
    </location>
</feature>
<protein>
    <recommendedName>
        <fullName evidence="5">SWI5-dependent HO expression protein 3</fullName>
    </recommendedName>
</protein>
<dbReference type="STRING" id="1531966.A0A0A1SWM2"/>
<keyword evidence="4" id="KW-1185">Reference proteome</keyword>
<proteinExistence type="predicted"/>
<accession>A0A0A1SWM2</accession>
<evidence type="ECO:0000256" key="1">
    <source>
        <dbReference type="SAM" id="Coils"/>
    </source>
</evidence>
<reference evidence="3 4" key="1">
    <citation type="journal article" date="2015" name="Genome Announc.">
        <title>Draft Genome Sequence and Gene Annotation of the Entomopathogenic Fungus Verticillium hemipterigenum.</title>
        <authorList>
            <person name="Horn F."/>
            <person name="Habel A."/>
            <person name="Scharf D.H."/>
            <person name="Dworschak J."/>
            <person name="Brakhage A.A."/>
            <person name="Guthke R."/>
            <person name="Hertweck C."/>
            <person name="Linde J."/>
        </authorList>
    </citation>
    <scope>NUCLEOTIDE SEQUENCE [LARGE SCALE GENOMIC DNA]</scope>
</reference>
<keyword evidence="1" id="KW-0175">Coiled coil</keyword>
<feature type="coiled-coil region" evidence="1">
    <location>
        <begin position="328"/>
        <end position="365"/>
    </location>
</feature>
<evidence type="ECO:0008006" key="5">
    <source>
        <dbReference type="Google" id="ProtNLM"/>
    </source>
</evidence>
<feature type="compositionally biased region" description="Low complexity" evidence="2">
    <location>
        <begin position="75"/>
        <end position="86"/>
    </location>
</feature>
<evidence type="ECO:0000313" key="3">
    <source>
        <dbReference type="EMBL" id="CEJ82656.1"/>
    </source>
</evidence>
<gene>
    <name evidence="3" type="ORF">VHEMI02706</name>
</gene>
<evidence type="ECO:0000256" key="2">
    <source>
        <dbReference type="SAM" id="MobiDB-lite"/>
    </source>
</evidence>
<feature type="coiled-coil region" evidence="1">
    <location>
        <begin position="173"/>
        <end position="281"/>
    </location>
</feature>
<dbReference type="OrthoDB" id="3918393at2759"/>